<dbReference type="Gene3D" id="4.10.240.10">
    <property type="entry name" value="Zn(2)-C6 fungal-type DNA-binding domain"/>
    <property type="match status" value="1"/>
</dbReference>
<accession>A0ABR4IWB2</accession>
<dbReference type="Proteomes" id="UP001610335">
    <property type="component" value="Unassembled WGS sequence"/>
</dbReference>
<keyword evidence="4" id="KW-0539">Nucleus</keyword>
<dbReference type="Pfam" id="PF11951">
    <property type="entry name" value="Fungal_trans_2"/>
    <property type="match status" value="1"/>
</dbReference>
<dbReference type="SMART" id="SM00066">
    <property type="entry name" value="GAL4"/>
    <property type="match status" value="1"/>
</dbReference>
<keyword evidence="7" id="KW-1185">Reference proteome</keyword>
<dbReference type="PANTHER" id="PTHR38791">
    <property type="entry name" value="ZN(II)2CYS6 TRANSCRIPTION FACTOR (EUROFUNG)-RELATED-RELATED"/>
    <property type="match status" value="1"/>
</dbReference>
<dbReference type="PANTHER" id="PTHR38791:SF5">
    <property type="entry name" value="TRANSCRIPTION FACTOR DBAG-RELATED"/>
    <property type="match status" value="1"/>
</dbReference>
<dbReference type="Pfam" id="PF00172">
    <property type="entry name" value="Zn_clus"/>
    <property type="match status" value="1"/>
</dbReference>
<evidence type="ECO:0000259" key="5">
    <source>
        <dbReference type="PROSITE" id="PS50048"/>
    </source>
</evidence>
<evidence type="ECO:0000256" key="4">
    <source>
        <dbReference type="ARBA" id="ARBA00023242"/>
    </source>
</evidence>
<dbReference type="InterPro" id="IPR053175">
    <property type="entry name" value="DHMBA_Reg_Transcription_Factor"/>
</dbReference>
<dbReference type="EMBL" id="JBFXLS010000010">
    <property type="protein sequence ID" value="KAL2831103.1"/>
    <property type="molecule type" value="Genomic_DNA"/>
</dbReference>
<reference evidence="6 7" key="1">
    <citation type="submission" date="2024-07" db="EMBL/GenBank/DDBJ databases">
        <title>Section-level genome sequencing and comparative genomics of Aspergillus sections Usti and Cavernicolus.</title>
        <authorList>
            <consortium name="Lawrence Berkeley National Laboratory"/>
            <person name="Nybo J.L."/>
            <person name="Vesth T.C."/>
            <person name="Theobald S."/>
            <person name="Frisvad J.C."/>
            <person name="Larsen T.O."/>
            <person name="Kjaerboelling I."/>
            <person name="Rothschild-Mancinelli K."/>
            <person name="Lyhne E.K."/>
            <person name="Kogle M.E."/>
            <person name="Barry K."/>
            <person name="Clum A."/>
            <person name="Na H."/>
            <person name="Ledsgaard L."/>
            <person name="Lin J."/>
            <person name="Lipzen A."/>
            <person name="Kuo A."/>
            <person name="Riley R."/>
            <person name="Mondo S."/>
            <person name="LaButti K."/>
            <person name="Haridas S."/>
            <person name="Pangalinan J."/>
            <person name="Salamov A.A."/>
            <person name="Simmons B.A."/>
            <person name="Magnuson J.K."/>
            <person name="Chen J."/>
            <person name="Drula E."/>
            <person name="Henrissat B."/>
            <person name="Wiebenga A."/>
            <person name="Lubbers R.J."/>
            <person name="Gomes A.C."/>
            <person name="Makela M.R."/>
            <person name="Stajich J."/>
            <person name="Grigoriev I.V."/>
            <person name="Mortensen U.H."/>
            <person name="De vries R.P."/>
            <person name="Baker S.E."/>
            <person name="Andersen M.R."/>
        </authorList>
    </citation>
    <scope>NUCLEOTIDE SEQUENCE [LARGE SCALE GENOMIC DNA]</scope>
    <source>
        <strain evidence="6 7">CBS 600.67</strain>
    </source>
</reference>
<keyword evidence="3" id="KW-0804">Transcription</keyword>
<dbReference type="InterPro" id="IPR021858">
    <property type="entry name" value="Fun_TF"/>
</dbReference>
<evidence type="ECO:0000256" key="3">
    <source>
        <dbReference type="ARBA" id="ARBA00023163"/>
    </source>
</evidence>
<gene>
    <name evidence="6" type="ORF">BDW59DRAFT_6891</name>
</gene>
<evidence type="ECO:0000313" key="7">
    <source>
        <dbReference type="Proteomes" id="UP001610335"/>
    </source>
</evidence>
<dbReference type="InterPro" id="IPR001138">
    <property type="entry name" value="Zn2Cys6_DnaBD"/>
</dbReference>
<proteinExistence type="predicted"/>
<evidence type="ECO:0000256" key="1">
    <source>
        <dbReference type="ARBA" id="ARBA00023015"/>
    </source>
</evidence>
<protein>
    <recommendedName>
        <fullName evidence="5">Zn(2)-C6 fungal-type domain-containing protein</fullName>
    </recommendedName>
</protein>
<organism evidence="6 7">
    <name type="scientific">Aspergillus cavernicola</name>
    <dbReference type="NCBI Taxonomy" id="176166"/>
    <lineage>
        <taxon>Eukaryota</taxon>
        <taxon>Fungi</taxon>
        <taxon>Dikarya</taxon>
        <taxon>Ascomycota</taxon>
        <taxon>Pezizomycotina</taxon>
        <taxon>Eurotiomycetes</taxon>
        <taxon>Eurotiomycetidae</taxon>
        <taxon>Eurotiales</taxon>
        <taxon>Aspergillaceae</taxon>
        <taxon>Aspergillus</taxon>
        <taxon>Aspergillus subgen. Nidulantes</taxon>
    </lineage>
</organism>
<dbReference type="CDD" id="cd00067">
    <property type="entry name" value="GAL4"/>
    <property type="match status" value="1"/>
</dbReference>
<comment type="caution">
    <text evidence="6">The sequence shown here is derived from an EMBL/GenBank/DDBJ whole genome shotgun (WGS) entry which is preliminary data.</text>
</comment>
<keyword evidence="1" id="KW-0805">Transcription regulation</keyword>
<keyword evidence="2" id="KW-0238">DNA-binding</keyword>
<dbReference type="SUPFAM" id="SSF57701">
    <property type="entry name" value="Zn2/Cys6 DNA-binding domain"/>
    <property type="match status" value="1"/>
</dbReference>
<sequence>MVYPGKPSTGCQTCRSRRIKCDEAHPHCNACVRSGRECPGYPHPLDVMLRPQKAFTRKSNSSSPTALSRRHNNVDVERGSTTFEFLCPPCLPQHPTPLASIIHPQIPDGLYLPMEDNVTALFFNSYLYAPRDPLIRQGSMDLLPQMYGAAPPDSHLRMSALAVAFFSVAAWTRQEHLLESAQQCFVKALSRTRRALQGDFEQRFDEILMTLLTLHIYEQFTSIKENKPSPKAHLRGAIALINSCGPERRNSPLSDTLSNAVQAEVINIAMDGTSLLPQTPEVWPLSFPMPQLASSRLSIISTAVVRLRVRWMEVSTGAGAGAADLNEVEGVLSEAHQIDDQLVDWTHTLPKHWDPMPAVFIPQSVRNAGVYQNRSDCYTDFWIAETWNSYRISRLVIQNVIYRCMNMLASGSDDAESTMVTIHTLATDICASVPFYLGSQNEPAQINVGKIEYPMAAPGRVNASHQQTAPLLGGWIIMYTLESLCLIDNLLEEQVDWAKAQVQRVQQIYTSGLTRR</sequence>
<dbReference type="PROSITE" id="PS00463">
    <property type="entry name" value="ZN2_CY6_FUNGAL_1"/>
    <property type="match status" value="1"/>
</dbReference>
<dbReference type="PROSITE" id="PS50048">
    <property type="entry name" value="ZN2_CY6_FUNGAL_2"/>
    <property type="match status" value="1"/>
</dbReference>
<dbReference type="InterPro" id="IPR036864">
    <property type="entry name" value="Zn2-C6_fun-type_DNA-bd_sf"/>
</dbReference>
<evidence type="ECO:0000256" key="2">
    <source>
        <dbReference type="ARBA" id="ARBA00023125"/>
    </source>
</evidence>
<name>A0ABR4IWB2_9EURO</name>
<evidence type="ECO:0000313" key="6">
    <source>
        <dbReference type="EMBL" id="KAL2831103.1"/>
    </source>
</evidence>
<feature type="domain" description="Zn(2)-C6 fungal-type" evidence="5">
    <location>
        <begin position="10"/>
        <end position="38"/>
    </location>
</feature>